<evidence type="ECO:0000313" key="3">
    <source>
        <dbReference type="Proteomes" id="UP001597145"/>
    </source>
</evidence>
<dbReference type="Proteomes" id="UP001597145">
    <property type="component" value="Unassembled WGS sequence"/>
</dbReference>
<evidence type="ECO:0000256" key="1">
    <source>
        <dbReference type="SAM" id="MobiDB-lite"/>
    </source>
</evidence>
<evidence type="ECO:0000313" key="2">
    <source>
        <dbReference type="EMBL" id="MFD1532515.1"/>
    </source>
</evidence>
<proteinExistence type="predicted"/>
<protein>
    <submittedName>
        <fullName evidence="2">DUF3558 domain-containing protein</fullName>
    </submittedName>
</protein>
<dbReference type="Pfam" id="PF12079">
    <property type="entry name" value="DUF3558"/>
    <property type="match status" value="1"/>
</dbReference>
<feature type="region of interest" description="Disordered" evidence="1">
    <location>
        <begin position="1"/>
        <end position="34"/>
    </location>
</feature>
<organism evidence="2 3">
    <name type="scientific">Pseudonocardia aurantiaca</name>
    <dbReference type="NCBI Taxonomy" id="75290"/>
    <lineage>
        <taxon>Bacteria</taxon>
        <taxon>Bacillati</taxon>
        <taxon>Actinomycetota</taxon>
        <taxon>Actinomycetes</taxon>
        <taxon>Pseudonocardiales</taxon>
        <taxon>Pseudonocardiaceae</taxon>
        <taxon>Pseudonocardia</taxon>
    </lineage>
</organism>
<dbReference type="InterPro" id="IPR024520">
    <property type="entry name" value="DUF3558"/>
</dbReference>
<comment type="caution">
    <text evidence="2">The sequence shown here is derived from an EMBL/GenBank/DDBJ whole genome shotgun (WGS) entry which is preliminary data.</text>
</comment>
<sequence>MFASAGCATSGHPSPTPSTAFPTPGGSSDATVPATSTVAPLAPRVPVPLDARGVGVCDLLTPAQQAELQIDPASQTTDLPGAAPRCQWRTRDQSGVLTATSATDFAVGGLEGLYLVRGTYGVFEPGDLDGFPMVRADRQDTGDRDCTIYVGVAEDQLVWAAAGFPFGDRSACAVARQMASYMISNLPPLR</sequence>
<gene>
    <name evidence="2" type="ORF">ACFSCY_24115</name>
</gene>
<keyword evidence="3" id="KW-1185">Reference proteome</keyword>
<reference evidence="3" key="1">
    <citation type="journal article" date="2019" name="Int. J. Syst. Evol. Microbiol.">
        <title>The Global Catalogue of Microorganisms (GCM) 10K type strain sequencing project: providing services to taxonomists for standard genome sequencing and annotation.</title>
        <authorList>
            <consortium name="The Broad Institute Genomics Platform"/>
            <consortium name="The Broad Institute Genome Sequencing Center for Infectious Disease"/>
            <person name="Wu L."/>
            <person name="Ma J."/>
        </authorList>
    </citation>
    <scope>NUCLEOTIDE SEQUENCE [LARGE SCALE GENOMIC DNA]</scope>
    <source>
        <strain evidence="3">JCM 12165</strain>
    </source>
</reference>
<accession>A0ABW4FQK6</accession>
<feature type="compositionally biased region" description="Low complexity" evidence="1">
    <location>
        <begin position="17"/>
        <end position="28"/>
    </location>
</feature>
<dbReference type="RefSeq" id="WP_343987178.1">
    <property type="nucleotide sequence ID" value="NZ_BAAAJG010000027.1"/>
</dbReference>
<name>A0ABW4FQK6_9PSEU</name>
<dbReference type="EMBL" id="JBHUCP010000018">
    <property type="protein sequence ID" value="MFD1532515.1"/>
    <property type="molecule type" value="Genomic_DNA"/>
</dbReference>